<name>A0A0V0HDT7_SOLCH</name>
<proteinExistence type="predicted"/>
<organism evidence="1">
    <name type="scientific">Solanum chacoense</name>
    <name type="common">Chaco potato</name>
    <dbReference type="NCBI Taxonomy" id="4108"/>
    <lineage>
        <taxon>Eukaryota</taxon>
        <taxon>Viridiplantae</taxon>
        <taxon>Streptophyta</taxon>
        <taxon>Embryophyta</taxon>
        <taxon>Tracheophyta</taxon>
        <taxon>Spermatophyta</taxon>
        <taxon>Magnoliopsida</taxon>
        <taxon>eudicotyledons</taxon>
        <taxon>Gunneridae</taxon>
        <taxon>Pentapetalae</taxon>
        <taxon>asterids</taxon>
        <taxon>lamiids</taxon>
        <taxon>Solanales</taxon>
        <taxon>Solanaceae</taxon>
        <taxon>Solanoideae</taxon>
        <taxon>Solaneae</taxon>
        <taxon>Solanum</taxon>
    </lineage>
</organism>
<dbReference type="EMBL" id="GEDG01021148">
    <property type="protein sequence ID" value="JAP18543.1"/>
    <property type="molecule type" value="Transcribed_RNA"/>
</dbReference>
<dbReference type="AlphaFoldDB" id="A0A0V0HDT7"/>
<protein>
    <submittedName>
        <fullName evidence="1">Putative ovule protein</fullName>
    </submittedName>
</protein>
<evidence type="ECO:0000313" key="1">
    <source>
        <dbReference type="EMBL" id="JAP18543.1"/>
    </source>
</evidence>
<reference evidence="1" key="1">
    <citation type="submission" date="2015-12" db="EMBL/GenBank/DDBJ databases">
        <title>Gene expression during late stages of embryo sac development: a critical building block for successful pollen-pistil interactions.</title>
        <authorList>
            <person name="Liu Y."/>
            <person name="Joly V."/>
            <person name="Sabar M."/>
            <person name="Matton D.P."/>
        </authorList>
    </citation>
    <scope>NUCLEOTIDE SEQUENCE</scope>
</reference>
<accession>A0A0V0HDT7</accession>
<sequence length="68" mass="7976">MGKVWVDTHIQPIKIWVKYGLAKWVKLLTFIHPKFMISLKKNCNFSSFLCSSSLIEKVKSLALQKYIF</sequence>